<gene>
    <name evidence="1" type="ORF">ACU52_00285</name>
</gene>
<dbReference type="RefSeq" id="WP_053397340.1">
    <property type="nucleotide sequence ID" value="NZ_LFQU01000001.1"/>
</dbReference>
<organism evidence="1 2">
    <name type="scientific">Xylanibacter rarus</name>
    <dbReference type="NCBI Taxonomy" id="1676614"/>
    <lineage>
        <taxon>Bacteria</taxon>
        <taxon>Pseudomonadati</taxon>
        <taxon>Bacteroidota</taxon>
        <taxon>Bacteroidia</taxon>
        <taxon>Bacteroidales</taxon>
        <taxon>Prevotellaceae</taxon>
        <taxon>Xylanibacter</taxon>
    </lineage>
</organism>
<dbReference type="InterPro" id="IPR010446">
    <property type="entry name" value="GalNAc_Trfase_b"/>
</dbReference>
<dbReference type="EMBL" id="LFQU01000001">
    <property type="protein sequence ID" value="KOO69633.1"/>
    <property type="molecule type" value="Genomic_DNA"/>
</dbReference>
<reference evidence="1 2" key="1">
    <citation type="submission" date="2015-06" db="EMBL/GenBank/DDBJ databases">
        <title>Prevotella sp. 109, sp. nov., a novel member of the family Prevotellaceae isolated from human faeces.</title>
        <authorList>
            <person name="Shkoporov A.N."/>
            <person name="Chaplin A.V."/>
            <person name="Kafarskaia L.I."/>
            <person name="Efimov B.A."/>
        </authorList>
    </citation>
    <scope>NUCLEOTIDE SEQUENCE [LARGE SCALE GENOMIC DNA]</scope>
    <source>
        <strain evidence="1 2">109</strain>
    </source>
</reference>
<evidence type="ECO:0000313" key="2">
    <source>
        <dbReference type="Proteomes" id="UP000036951"/>
    </source>
</evidence>
<dbReference type="Pfam" id="PF06306">
    <property type="entry name" value="CgtA"/>
    <property type="match status" value="1"/>
</dbReference>
<comment type="caution">
    <text evidence="1">The sequence shown here is derived from an EMBL/GenBank/DDBJ whole genome shotgun (WGS) entry which is preliminary data.</text>
</comment>
<evidence type="ECO:0000313" key="1">
    <source>
        <dbReference type="EMBL" id="KOO69633.1"/>
    </source>
</evidence>
<keyword evidence="2" id="KW-1185">Reference proteome</keyword>
<dbReference type="Proteomes" id="UP000036951">
    <property type="component" value="Unassembled WGS sequence"/>
</dbReference>
<protein>
    <recommendedName>
        <fullName evidence="3">Glycosyltransferase</fullName>
    </recommendedName>
</protein>
<evidence type="ECO:0008006" key="3">
    <source>
        <dbReference type="Google" id="ProtNLM"/>
    </source>
</evidence>
<dbReference type="Gene3D" id="3.90.550.10">
    <property type="entry name" value="Spore Coat Polysaccharide Biosynthesis Protein SpsA, Chain A"/>
    <property type="match status" value="1"/>
</dbReference>
<sequence>MSKRVSGFLRVKNEGIFIERCVESCIDALDELIIVFNDCTDNSEDEINKMVAKYPHKIKSFKYPHHVLGMYITKEEFDVAKNLPEGDPALFSTYSNFALRSYEKSVIYWK</sequence>
<proteinExistence type="predicted"/>
<name>A0A8E1QZI9_9BACT</name>
<dbReference type="SUPFAM" id="SSF53448">
    <property type="entry name" value="Nucleotide-diphospho-sugar transferases"/>
    <property type="match status" value="1"/>
</dbReference>
<dbReference type="AlphaFoldDB" id="A0A8E1QZI9"/>
<accession>A0A8E1QZI9</accession>
<dbReference type="OrthoDB" id="5319641at2"/>
<dbReference type="InterPro" id="IPR029044">
    <property type="entry name" value="Nucleotide-diphossugar_trans"/>
</dbReference>